<keyword evidence="2" id="KW-1185">Reference proteome</keyword>
<gene>
    <name evidence="1" type="ORF">L2E82_20863</name>
</gene>
<proteinExistence type="predicted"/>
<evidence type="ECO:0000313" key="2">
    <source>
        <dbReference type="Proteomes" id="UP001055811"/>
    </source>
</evidence>
<reference evidence="2" key="1">
    <citation type="journal article" date="2022" name="Mol. Ecol. Resour.">
        <title>The genomes of chicory, endive, great burdock and yacon provide insights into Asteraceae palaeo-polyploidization history and plant inulin production.</title>
        <authorList>
            <person name="Fan W."/>
            <person name="Wang S."/>
            <person name="Wang H."/>
            <person name="Wang A."/>
            <person name="Jiang F."/>
            <person name="Liu H."/>
            <person name="Zhao H."/>
            <person name="Xu D."/>
            <person name="Zhang Y."/>
        </authorList>
    </citation>
    <scope>NUCLEOTIDE SEQUENCE [LARGE SCALE GENOMIC DNA]</scope>
    <source>
        <strain evidence="2">cv. Punajuju</strain>
    </source>
</reference>
<comment type="caution">
    <text evidence="1">The sequence shown here is derived from an EMBL/GenBank/DDBJ whole genome shotgun (WGS) entry which is preliminary data.</text>
</comment>
<evidence type="ECO:0000313" key="1">
    <source>
        <dbReference type="EMBL" id="KAI3750230.1"/>
    </source>
</evidence>
<dbReference type="Proteomes" id="UP001055811">
    <property type="component" value="Linkage Group LG04"/>
</dbReference>
<name>A0ACB9DUU4_CICIN</name>
<accession>A0ACB9DUU4</accession>
<organism evidence="1 2">
    <name type="scientific">Cichorium intybus</name>
    <name type="common">Chicory</name>
    <dbReference type="NCBI Taxonomy" id="13427"/>
    <lineage>
        <taxon>Eukaryota</taxon>
        <taxon>Viridiplantae</taxon>
        <taxon>Streptophyta</taxon>
        <taxon>Embryophyta</taxon>
        <taxon>Tracheophyta</taxon>
        <taxon>Spermatophyta</taxon>
        <taxon>Magnoliopsida</taxon>
        <taxon>eudicotyledons</taxon>
        <taxon>Gunneridae</taxon>
        <taxon>Pentapetalae</taxon>
        <taxon>asterids</taxon>
        <taxon>campanulids</taxon>
        <taxon>Asterales</taxon>
        <taxon>Asteraceae</taxon>
        <taxon>Cichorioideae</taxon>
        <taxon>Cichorieae</taxon>
        <taxon>Cichoriinae</taxon>
        <taxon>Cichorium</taxon>
    </lineage>
</organism>
<reference evidence="1 2" key="2">
    <citation type="journal article" date="2022" name="Mol. Ecol. Resour.">
        <title>The genomes of chicory, endive, great burdock and yacon provide insights into Asteraceae paleo-polyploidization history and plant inulin production.</title>
        <authorList>
            <person name="Fan W."/>
            <person name="Wang S."/>
            <person name="Wang H."/>
            <person name="Wang A."/>
            <person name="Jiang F."/>
            <person name="Liu H."/>
            <person name="Zhao H."/>
            <person name="Xu D."/>
            <person name="Zhang Y."/>
        </authorList>
    </citation>
    <scope>NUCLEOTIDE SEQUENCE [LARGE SCALE GENOMIC DNA]</scope>
    <source>
        <strain evidence="2">cv. Punajuju</strain>
        <tissue evidence="1">Leaves</tissue>
    </source>
</reference>
<sequence length="110" mass="12250">MGIEANKYIYVENRRNSPLYIDFMAFLDQTCIDQFIVCGLKRATLCLQDIPNLFTASSDRFCHLRHGSAGACGAAVACFFTIEMLLKMVSAGVGVEKRNTSIHKILNIDI</sequence>
<protein>
    <submittedName>
        <fullName evidence="1">Uncharacterized protein</fullName>
    </submittedName>
</protein>
<dbReference type="EMBL" id="CM042012">
    <property type="protein sequence ID" value="KAI3750230.1"/>
    <property type="molecule type" value="Genomic_DNA"/>
</dbReference>